<keyword evidence="5 6" id="KW-0472">Membrane</keyword>
<dbReference type="InterPro" id="IPR025857">
    <property type="entry name" value="MacB_PCD"/>
</dbReference>
<evidence type="ECO:0000313" key="10">
    <source>
        <dbReference type="Proteomes" id="UP001595793"/>
    </source>
</evidence>
<keyword evidence="2" id="KW-1003">Cell membrane</keyword>
<name>A0ABV8H5J9_9FLAO</name>
<keyword evidence="3 6" id="KW-0812">Transmembrane</keyword>
<dbReference type="Pfam" id="PF02687">
    <property type="entry name" value="FtsX"/>
    <property type="match status" value="2"/>
</dbReference>
<dbReference type="PROSITE" id="PS51257">
    <property type="entry name" value="PROKAR_LIPOPROTEIN"/>
    <property type="match status" value="1"/>
</dbReference>
<evidence type="ECO:0000256" key="5">
    <source>
        <dbReference type="ARBA" id="ARBA00023136"/>
    </source>
</evidence>
<organism evidence="9 10">
    <name type="scientific">Zunongwangia endophytica</name>
    <dbReference type="NCBI Taxonomy" id="1808945"/>
    <lineage>
        <taxon>Bacteria</taxon>
        <taxon>Pseudomonadati</taxon>
        <taxon>Bacteroidota</taxon>
        <taxon>Flavobacteriia</taxon>
        <taxon>Flavobacteriales</taxon>
        <taxon>Flavobacteriaceae</taxon>
        <taxon>Zunongwangia</taxon>
    </lineage>
</organism>
<dbReference type="InterPro" id="IPR050250">
    <property type="entry name" value="Macrolide_Exporter_MacB"/>
</dbReference>
<feature type="transmembrane region" description="Helical" evidence="6">
    <location>
        <begin position="390"/>
        <end position="412"/>
    </location>
</feature>
<accession>A0ABV8H5J9</accession>
<evidence type="ECO:0000259" key="7">
    <source>
        <dbReference type="Pfam" id="PF02687"/>
    </source>
</evidence>
<feature type="transmembrane region" description="Helical" evidence="6">
    <location>
        <begin position="349"/>
        <end position="370"/>
    </location>
</feature>
<comment type="subcellular location">
    <subcellularLocation>
        <location evidence="1">Cell membrane</location>
        <topology evidence="1">Multi-pass membrane protein</topology>
    </subcellularLocation>
</comment>
<evidence type="ECO:0000256" key="2">
    <source>
        <dbReference type="ARBA" id="ARBA00022475"/>
    </source>
</evidence>
<dbReference type="EMBL" id="JBHSAS010000006">
    <property type="protein sequence ID" value="MFC4026511.1"/>
    <property type="molecule type" value="Genomic_DNA"/>
</dbReference>
<dbReference type="PANTHER" id="PTHR30572:SF18">
    <property type="entry name" value="ABC-TYPE MACROLIDE FAMILY EXPORT SYSTEM PERMEASE COMPONENT 2"/>
    <property type="match status" value="1"/>
</dbReference>
<protein>
    <submittedName>
        <fullName evidence="9">ABC transporter permease</fullName>
    </submittedName>
</protein>
<gene>
    <name evidence="9" type="ORF">ACFOS1_03780</name>
</gene>
<dbReference type="PANTHER" id="PTHR30572">
    <property type="entry name" value="MEMBRANE COMPONENT OF TRANSPORTER-RELATED"/>
    <property type="match status" value="1"/>
</dbReference>
<dbReference type="InterPro" id="IPR003838">
    <property type="entry name" value="ABC3_permease_C"/>
</dbReference>
<feature type="transmembrane region" description="Helical" evidence="6">
    <location>
        <begin position="20"/>
        <end position="42"/>
    </location>
</feature>
<keyword evidence="10" id="KW-1185">Reference proteome</keyword>
<sequence>MFKNHIKIAWRNLIKNKSLFFLNCGGLAIGMASCILIALYVWDELSYDRFYDNADRIARVVLRGNVNGEELKEAMVAAPVAKTFKADFPQVENATRLSTLYNPEIRYNNTTFKNLKAAYVDPNFFDMFSLKVIEGDAEAPLKNPNSIVLTSSEAQKYFGNENPIGKRIKLQGIEEDLEVTAIIQDIPHNSHIQFNVFVPMQHNNRSTSNSWVSSGFATYLLMKPSSSLTDIEKQIPNILKKYMGEQVQKAIGISYEKFQETNNIGLFLQPLTDIHLHSDFAPNTELSPAGDIKYVYIFSAIAIFMLLIACINFMNLATATATKRSREVGIRKVLGSAKKQLVGQFLTESFITTVFSAILAIALIAIFLPSFNTLAGKELDLLKFFSLQNILLLLSFVILVSLFSGGYPAFVLSSFKPLMAIKTKFSGSGKQNILRSGMVVFQFVISAGLILATIVVYKQMQFIQHKKLGYEKDQVVILRDAYKMGSTKIKSYKEELLKNPNIASVSQSAFVPAGETDNHTRGIFKNDEYLRKFFFYDVDENYIPTLGLELIKGRNFSTELKNESNKAIINEEAAKILELGEDPIGKTFKRAADPENEQFTVIGVIKNFHFKSLHHEIDPLVLAYNPYGGLILKTDNANITGILDFAKTKWGEFSPDEPFTYSFLDESFSQTYSKEQKMGVVLSIFTLLTIFVACLGLFGLITFATEQRFKEIGIRKVLGANVREIVSMLAKDFIKLILIAFLIAFPVGYYFMQKWLQDFAYRIDLSIWQFVTAACITLAIALITISFKSIKAALRNPVISLKTE</sequence>
<evidence type="ECO:0000259" key="8">
    <source>
        <dbReference type="Pfam" id="PF12704"/>
    </source>
</evidence>
<dbReference type="Proteomes" id="UP001595793">
    <property type="component" value="Unassembled WGS sequence"/>
</dbReference>
<evidence type="ECO:0000256" key="1">
    <source>
        <dbReference type="ARBA" id="ARBA00004651"/>
    </source>
</evidence>
<evidence type="ECO:0000256" key="3">
    <source>
        <dbReference type="ARBA" id="ARBA00022692"/>
    </source>
</evidence>
<feature type="transmembrane region" description="Helical" evidence="6">
    <location>
        <begin position="767"/>
        <end position="787"/>
    </location>
</feature>
<feature type="transmembrane region" description="Helical" evidence="6">
    <location>
        <begin position="433"/>
        <end position="457"/>
    </location>
</feature>
<dbReference type="Pfam" id="PF12704">
    <property type="entry name" value="MacB_PCD"/>
    <property type="match status" value="2"/>
</dbReference>
<feature type="domain" description="ABC3 transporter permease C-terminal" evidence="7">
    <location>
        <begin position="684"/>
        <end position="792"/>
    </location>
</feature>
<feature type="transmembrane region" description="Helical" evidence="6">
    <location>
        <begin position="294"/>
        <end position="316"/>
    </location>
</feature>
<evidence type="ECO:0000256" key="6">
    <source>
        <dbReference type="SAM" id="Phobius"/>
    </source>
</evidence>
<proteinExistence type="predicted"/>
<dbReference type="RefSeq" id="WP_290236133.1">
    <property type="nucleotide sequence ID" value="NZ_JAUFPZ010000002.1"/>
</dbReference>
<feature type="domain" description="MacB-like periplasmic core" evidence="8">
    <location>
        <begin position="496"/>
        <end position="608"/>
    </location>
</feature>
<feature type="domain" description="ABC3 transporter permease C-terminal" evidence="7">
    <location>
        <begin position="300"/>
        <end position="415"/>
    </location>
</feature>
<reference evidence="10" key="1">
    <citation type="journal article" date="2019" name="Int. J. Syst. Evol. Microbiol.">
        <title>The Global Catalogue of Microorganisms (GCM) 10K type strain sequencing project: providing services to taxonomists for standard genome sequencing and annotation.</title>
        <authorList>
            <consortium name="The Broad Institute Genomics Platform"/>
            <consortium name="The Broad Institute Genome Sequencing Center for Infectious Disease"/>
            <person name="Wu L."/>
            <person name="Ma J."/>
        </authorList>
    </citation>
    <scope>NUCLEOTIDE SEQUENCE [LARGE SCALE GENOMIC DNA]</scope>
    <source>
        <strain evidence="10">CECT 9128</strain>
    </source>
</reference>
<keyword evidence="4 6" id="KW-1133">Transmembrane helix</keyword>
<feature type="transmembrane region" description="Helical" evidence="6">
    <location>
        <begin position="733"/>
        <end position="752"/>
    </location>
</feature>
<feature type="domain" description="MacB-like periplasmic core" evidence="8">
    <location>
        <begin position="21"/>
        <end position="237"/>
    </location>
</feature>
<evidence type="ECO:0000256" key="4">
    <source>
        <dbReference type="ARBA" id="ARBA00022989"/>
    </source>
</evidence>
<comment type="caution">
    <text evidence="9">The sequence shown here is derived from an EMBL/GenBank/DDBJ whole genome shotgun (WGS) entry which is preliminary data.</text>
</comment>
<evidence type="ECO:0000313" key="9">
    <source>
        <dbReference type="EMBL" id="MFC4026511.1"/>
    </source>
</evidence>
<feature type="transmembrane region" description="Helical" evidence="6">
    <location>
        <begin position="680"/>
        <end position="705"/>
    </location>
</feature>